<accession>A0A6F8YW68</accession>
<dbReference type="EMBL" id="AP022871">
    <property type="protein sequence ID" value="BCB90178.1"/>
    <property type="molecule type" value="Genomic_DNA"/>
</dbReference>
<dbReference type="Proteomes" id="UP000503011">
    <property type="component" value="Chromosome"/>
</dbReference>
<sequence>MELGVEGGQEHRVVGGGLAGEDLVEGGQLLGGAAFGGHGGRAALDLHAGLEEVGQLLLGALADVRPQVRAVVDPAVRAQRPQRLADRDVADAQPLGQAVGVEVGAGREGAGQDGLDQRVADAVAGVARAGAGVARERGRLVSVTPAIL</sequence>
<proteinExistence type="predicted"/>
<organism evidence="1 2">
    <name type="scientific">Phytohabitans suffuscus</name>
    <dbReference type="NCBI Taxonomy" id="624315"/>
    <lineage>
        <taxon>Bacteria</taxon>
        <taxon>Bacillati</taxon>
        <taxon>Actinomycetota</taxon>
        <taxon>Actinomycetes</taxon>
        <taxon>Micromonosporales</taxon>
        <taxon>Micromonosporaceae</taxon>
    </lineage>
</organism>
<name>A0A6F8YW68_9ACTN</name>
<reference evidence="1 2" key="2">
    <citation type="submission" date="2020-03" db="EMBL/GenBank/DDBJ databases">
        <authorList>
            <person name="Ichikawa N."/>
            <person name="Kimura A."/>
            <person name="Kitahashi Y."/>
            <person name="Uohara A."/>
        </authorList>
    </citation>
    <scope>NUCLEOTIDE SEQUENCE [LARGE SCALE GENOMIC DNA]</scope>
    <source>
        <strain evidence="1 2">NBRC 105367</strain>
    </source>
</reference>
<protein>
    <submittedName>
        <fullName evidence="1">Uncharacterized protein</fullName>
    </submittedName>
</protein>
<evidence type="ECO:0000313" key="1">
    <source>
        <dbReference type="EMBL" id="BCB90178.1"/>
    </source>
</evidence>
<gene>
    <name evidence="1" type="ORF">Psuf_074910</name>
</gene>
<reference evidence="1 2" key="1">
    <citation type="submission" date="2020-03" db="EMBL/GenBank/DDBJ databases">
        <title>Whole genome shotgun sequence of Phytohabitans suffuscus NBRC 105367.</title>
        <authorList>
            <person name="Komaki H."/>
            <person name="Tamura T."/>
        </authorList>
    </citation>
    <scope>NUCLEOTIDE SEQUENCE [LARGE SCALE GENOMIC DNA]</scope>
    <source>
        <strain evidence="1 2">NBRC 105367</strain>
    </source>
</reference>
<keyword evidence="2" id="KW-1185">Reference proteome</keyword>
<dbReference type="KEGG" id="psuu:Psuf_074910"/>
<evidence type="ECO:0000313" key="2">
    <source>
        <dbReference type="Proteomes" id="UP000503011"/>
    </source>
</evidence>
<dbReference type="AlphaFoldDB" id="A0A6F8YW68"/>